<dbReference type="GO" id="GO:2001295">
    <property type="term" value="P:malonyl-CoA biosynthetic process"/>
    <property type="evidence" value="ECO:0007669"/>
    <property type="project" value="UniProtKB-UniPathway"/>
</dbReference>
<dbReference type="Proteomes" id="UP000276940">
    <property type="component" value="Plasmid pVP-R2lc01"/>
</dbReference>
<dbReference type="GO" id="GO:0009317">
    <property type="term" value="C:acetyl-CoA carboxylase complex"/>
    <property type="evidence" value="ECO:0007669"/>
    <property type="project" value="InterPro"/>
</dbReference>
<evidence type="ECO:0000256" key="3">
    <source>
        <dbReference type="ARBA" id="ARBA00022516"/>
    </source>
</evidence>
<comment type="catalytic activity">
    <reaction evidence="10">
        <text>N(6)-carboxybiotinyl-L-lysyl-[protein] + acetyl-CoA = N(6)-biotinyl-L-lysyl-[protein] + malonyl-CoA</text>
        <dbReference type="Rhea" id="RHEA:54728"/>
        <dbReference type="Rhea" id="RHEA-COMP:10505"/>
        <dbReference type="Rhea" id="RHEA-COMP:10506"/>
        <dbReference type="ChEBI" id="CHEBI:57288"/>
        <dbReference type="ChEBI" id="CHEBI:57384"/>
        <dbReference type="ChEBI" id="CHEBI:83144"/>
        <dbReference type="ChEBI" id="CHEBI:83145"/>
        <dbReference type="EC" id="2.1.3.15"/>
    </reaction>
</comment>
<keyword evidence="3" id="KW-0444">Lipid biosynthesis</keyword>
<evidence type="ECO:0000256" key="1">
    <source>
        <dbReference type="ARBA" id="ARBA00004956"/>
    </source>
</evidence>
<evidence type="ECO:0000256" key="5">
    <source>
        <dbReference type="ARBA" id="ARBA00022741"/>
    </source>
</evidence>
<dbReference type="InterPro" id="IPR011763">
    <property type="entry name" value="COA_CT_C"/>
</dbReference>
<dbReference type="EMBL" id="PTLS01000005">
    <property type="protein sequence ID" value="RMX27020.1"/>
    <property type="molecule type" value="Genomic_DNA"/>
</dbReference>
<evidence type="ECO:0000256" key="8">
    <source>
        <dbReference type="ARBA" id="ARBA00023098"/>
    </source>
</evidence>
<keyword evidence="5" id="KW-0547">Nucleotide-binding</keyword>
<comment type="caution">
    <text evidence="12">The sequence shown here is derived from an EMBL/GenBank/DDBJ whole genome shotgun (WGS) entry which is preliminary data.</text>
</comment>
<keyword evidence="8" id="KW-0443">Lipid metabolism</keyword>
<dbReference type="AlphaFoldDB" id="A0A3M6SI78"/>
<dbReference type="SUPFAM" id="SSF52096">
    <property type="entry name" value="ClpP/crotonase"/>
    <property type="match status" value="1"/>
</dbReference>
<keyword evidence="9" id="KW-0275">Fatty acid biosynthesis</keyword>
<evidence type="ECO:0000256" key="6">
    <source>
        <dbReference type="ARBA" id="ARBA00022832"/>
    </source>
</evidence>
<evidence type="ECO:0000256" key="10">
    <source>
        <dbReference type="ARBA" id="ARBA00049152"/>
    </source>
</evidence>
<dbReference type="InterPro" id="IPR029045">
    <property type="entry name" value="ClpP/crotonase-like_dom_sf"/>
</dbReference>
<evidence type="ECO:0000313" key="12">
    <source>
        <dbReference type="EMBL" id="RMX27020.1"/>
    </source>
</evidence>
<dbReference type="UniPathway" id="UPA00655">
    <property type="reaction ID" value="UER00711"/>
</dbReference>
<protein>
    <recommendedName>
        <fullName evidence="2">acetyl-CoA carboxytransferase</fullName>
        <ecNumber evidence="2">2.1.3.15</ecNumber>
    </recommendedName>
</protein>
<accession>A0A3M6SI78</accession>
<geneLocation type="plasmid" evidence="13">
    <name>pvp-r2lc01</name>
</geneLocation>
<proteinExistence type="predicted"/>
<keyword evidence="7" id="KW-0067">ATP-binding</keyword>
<dbReference type="GO" id="GO:0016743">
    <property type="term" value="F:carboxyl- or carbamoyltransferase activity"/>
    <property type="evidence" value="ECO:0007669"/>
    <property type="project" value="InterPro"/>
</dbReference>
<dbReference type="GO" id="GO:0006633">
    <property type="term" value="P:fatty acid biosynthetic process"/>
    <property type="evidence" value="ECO:0007669"/>
    <property type="project" value="UniProtKB-KW"/>
</dbReference>
<evidence type="ECO:0000256" key="7">
    <source>
        <dbReference type="ARBA" id="ARBA00022840"/>
    </source>
</evidence>
<evidence type="ECO:0000256" key="9">
    <source>
        <dbReference type="ARBA" id="ARBA00023160"/>
    </source>
</evidence>
<dbReference type="PANTHER" id="PTHR42853:SF3">
    <property type="entry name" value="ACETYL-COENZYME A CARBOXYLASE CARBOXYL TRANSFERASE SUBUNIT ALPHA, CHLOROPLASTIC"/>
    <property type="match status" value="1"/>
</dbReference>
<dbReference type="RefSeq" id="WP_124215885.1">
    <property type="nucleotide sequence ID" value="NZ_CM011639.1"/>
</dbReference>
<comment type="pathway">
    <text evidence="1">Lipid metabolism; malonyl-CoA biosynthesis; malonyl-CoA from acetyl-CoA: step 1/1.</text>
</comment>
<dbReference type="Pfam" id="PF03255">
    <property type="entry name" value="ACCA"/>
    <property type="match status" value="1"/>
</dbReference>
<dbReference type="GO" id="GO:0003989">
    <property type="term" value="F:acetyl-CoA carboxylase activity"/>
    <property type="evidence" value="ECO:0007669"/>
    <property type="project" value="InterPro"/>
</dbReference>
<name>A0A3M6SI78_LIMRT</name>
<evidence type="ECO:0000313" key="13">
    <source>
        <dbReference type="Proteomes" id="UP000276940"/>
    </source>
</evidence>
<evidence type="ECO:0000259" key="11">
    <source>
        <dbReference type="PROSITE" id="PS50989"/>
    </source>
</evidence>
<evidence type="ECO:0000256" key="2">
    <source>
        <dbReference type="ARBA" id="ARBA00011883"/>
    </source>
</evidence>
<dbReference type="PROSITE" id="PS50989">
    <property type="entry name" value="COA_CT_CTER"/>
    <property type="match status" value="1"/>
</dbReference>
<dbReference type="InterPro" id="IPR001095">
    <property type="entry name" value="Acetyl_CoA_COase_a_su"/>
</dbReference>
<feature type="domain" description="CoA carboxyltransferase C-terminal" evidence="11">
    <location>
        <begin position="1"/>
        <end position="244"/>
    </location>
</feature>
<dbReference type="GO" id="GO:0005524">
    <property type="term" value="F:ATP binding"/>
    <property type="evidence" value="ECO:0007669"/>
    <property type="project" value="UniProtKB-KW"/>
</dbReference>
<gene>
    <name evidence="12" type="ORF">C5O77_00155</name>
</gene>
<organism evidence="12 13">
    <name type="scientific">Limosilactobacillus reuteri</name>
    <name type="common">Lactobacillus reuteri</name>
    <dbReference type="NCBI Taxonomy" id="1598"/>
    <lineage>
        <taxon>Bacteria</taxon>
        <taxon>Bacillati</taxon>
        <taxon>Bacillota</taxon>
        <taxon>Bacilli</taxon>
        <taxon>Lactobacillales</taxon>
        <taxon>Lactobacillaceae</taxon>
        <taxon>Limosilactobacillus</taxon>
    </lineage>
</organism>
<keyword evidence="4 12" id="KW-0808">Transferase</keyword>
<sequence>MNENNKLIKRLYIARHNNRVTNDLIIQKLFTNIVELHGDREGYDDSEISTRIGLLGNLPWTIISLCNHKNNGSAMPYGYRKVLRIARLSEKFQRPILYLVDTPGAACNIQAENLGQSAAIADSLYTLLQLRVPQITIITGQGGSGGAIALSCGDKLYMLQNSIFSVISPEGCSEIIWHDKKHVEDAAKLLGMFPEELYKNSIIDGIVPCNTSEQILNLEKIIRNDYEKLKSMDQEELLEQRMKKYTEIR</sequence>
<keyword evidence="6" id="KW-0276">Fatty acid metabolism</keyword>
<dbReference type="EC" id="2.1.3.15" evidence="2"/>
<dbReference type="PANTHER" id="PTHR42853">
    <property type="entry name" value="ACETYL-COENZYME A CARBOXYLASE CARBOXYL TRANSFERASE SUBUNIT ALPHA"/>
    <property type="match status" value="1"/>
</dbReference>
<evidence type="ECO:0000256" key="4">
    <source>
        <dbReference type="ARBA" id="ARBA00022679"/>
    </source>
</evidence>
<keyword evidence="12" id="KW-0614">Plasmid</keyword>
<reference evidence="12 13" key="1">
    <citation type="journal article" date="2018" name="J Appl Environ Microbiol">
        <title>The gut symbionts Lactobacillus reuteri R2lc and 2010 encode a polyketide synthase cluster that activates the mammalian aryl-hydrocarbon receptor.</title>
        <authorList>
            <person name="Ozcam M."/>
            <person name="Roos S."/>
            <person name="Van Pijkeren J.P."/>
        </authorList>
    </citation>
    <scope>NUCLEOTIDE SEQUENCE [LARGE SCALE GENOMIC DNA]</scope>
    <source>
        <strain evidence="12 13">R2lc</strain>
        <plasmid evidence="13">pvp-r2lc01</plasmid>
    </source>
</reference>
<dbReference type="Gene3D" id="3.90.226.10">
    <property type="entry name" value="2-enoyl-CoA Hydratase, Chain A, domain 1"/>
    <property type="match status" value="1"/>
</dbReference>